<dbReference type="InterPro" id="IPR037523">
    <property type="entry name" value="VOC_core"/>
</dbReference>
<organism evidence="2 3">
    <name type="scientific">Nonomuraea longicatena</name>
    <dbReference type="NCBI Taxonomy" id="83682"/>
    <lineage>
        <taxon>Bacteria</taxon>
        <taxon>Bacillati</taxon>
        <taxon>Actinomycetota</taxon>
        <taxon>Actinomycetes</taxon>
        <taxon>Streptosporangiales</taxon>
        <taxon>Streptosporangiaceae</taxon>
        <taxon>Nonomuraea</taxon>
    </lineage>
</organism>
<dbReference type="RefSeq" id="WP_343947637.1">
    <property type="nucleotide sequence ID" value="NZ_BAAAHQ010000001.1"/>
</dbReference>
<sequence>MTAIARYRTTVFDCPDPLELARFYSQVLDWPIVTQEDTWVVVSDGGSPRRLAFNKADDYHAPEWPRPDRPQQLHLDLTVDDLDAAEAQVVALGARKHEHQPGEDDGFRVFLDPAGHPFCLVVD</sequence>
<keyword evidence="3" id="KW-1185">Reference proteome</keyword>
<name>A0ABN1NMQ2_9ACTN</name>
<dbReference type="Pfam" id="PF18029">
    <property type="entry name" value="Glyoxalase_6"/>
    <property type="match status" value="1"/>
</dbReference>
<dbReference type="PANTHER" id="PTHR35908:SF1">
    <property type="entry name" value="CONSERVED PROTEIN"/>
    <property type="match status" value="1"/>
</dbReference>
<reference evidence="2 3" key="1">
    <citation type="journal article" date="2019" name="Int. J. Syst. Evol. Microbiol.">
        <title>The Global Catalogue of Microorganisms (GCM) 10K type strain sequencing project: providing services to taxonomists for standard genome sequencing and annotation.</title>
        <authorList>
            <consortium name="The Broad Institute Genomics Platform"/>
            <consortium name="The Broad Institute Genome Sequencing Center for Infectious Disease"/>
            <person name="Wu L."/>
            <person name="Ma J."/>
        </authorList>
    </citation>
    <scope>NUCLEOTIDE SEQUENCE [LARGE SCALE GENOMIC DNA]</scope>
    <source>
        <strain evidence="2 3">JCM 11136</strain>
    </source>
</reference>
<dbReference type="Gene3D" id="3.10.180.10">
    <property type="entry name" value="2,3-Dihydroxybiphenyl 1,2-Dioxygenase, domain 1"/>
    <property type="match status" value="1"/>
</dbReference>
<dbReference type="PANTHER" id="PTHR35908">
    <property type="entry name" value="HYPOTHETICAL FUSION PROTEIN"/>
    <property type="match status" value="1"/>
</dbReference>
<comment type="caution">
    <text evidence="2">The sequence shown here is derived from an EMBL/GenBank/DDBJ whole genome shotgun (WGS) entry which is preliminary data.</text>
</comment>
<evidence type="ECO:0000259" key="1">
    <source>
        <dbReference type="PROSITE" id="PS51819"/>
    </source>
</evidence>
<dbReference type="InterPro" id="IPR041581">
    <property type="entry name" value="Glyoxalase_6"/>
</dbReference>
<protein>
    <submittedName>
        <fullName evidence="2">VOC family protein</fullName>
    </submittedName>
</protein>
<dbReference type="EMBL" id="BAAAHQ010000001">
    <property type="protein sequence ID" value="GAA0911739.1"/>
    <property type="molecule type" value="Genomic_DNA"/>
</dbReference>
<feature type="domain" description="VOC" evidence="1">
    <location>
        <begin position="6"/>
        <end position="123"/>
    </location>
</feature>
<evidence type="ECO:0000313" key="3">
    <source>
        <dbReference type="Proteomes" id="UP001501578"/>
    </source>
</evidence>
<proteinExistence type="predicted"/>
<dbReference type="InterPro" id="IPR029068">
    <property type="entry name" value="Glyas_Bleomycin-R_OHBP_Dase"/>
</dbReference>
<dbReference type="Proteomes" id="UP001501578">
    <property type="component" value="Unassembled WGS sequence"/>
</dbReference>
<accession>A0ABN1NMQ2</accession>
<gene>
    <name evidence="2" type="ORF">GCM10009560_01330</name>
</gene>
<evidence type="ECO:0000313" key="2">
    <source>
        <dbReference type="EMBL" id="GAA0911739.1"/>
    </source>
</evidence>
<dbReference type="PROSITE" id="PS51819">
    <property type="entry name" value="VOC"/>
    <property type="match status" value="1"/>
</dbReference>
<dbReference type="SUPFAM" id="SSF54593">
    <property type="entry name" value="Glyoxalase/Bleomycin resistance protein/Dihydroxybiphenyl dioxygenase"/>
    <property type="match status" value="1"/>
</dbReference>